<organism evidence="3 4">
    <name type="scientific">Castilleja foliolosa</name>
    <dbReference type="NCBI Taxonomy" id="1961234"/>
    <lineage>
        <taxon>Eukaryota</taxon>
        <taxon>Viridiplantae</taxon>
        <taxon>Streptophyta</taxon>
        <taxon>Embryophyta</taxon>
        <taxon>Tracheophyta</taxon>
        <taxon>Spermatophyta</taxon>
        <taxon>Magnoliopsida</taxon>
        <taxon>eudicotyledons</taxon>
        <taxon>Gunneridae</taxon>
        <taxon>Pentapetalae</taxon>
        <taxon>asterids</taxon>
        <taxon>lamiids</taxon>
        <taxon>Lamiales</taxon>
        <taxon>Orobanchaceae</taxon>
        <taxon>Pedicularideae</taxon>
        <taxon>Castillejinae</taxon>
        <taxon>Castilleja</taxon>
    </lineage>
</organism>
<reference evidence="4" key="1">
    <citation type="journal article" date="2024" name="IScience">
        <title>Strigolactones Initiate the Formation of Haustorium-like Structures in Castilleja.</title>
        <authorList>
            <person name="Buerger M."/>
            <person name="Peterson D."/>
            <person name="Chory J."/>
        </authorList>
    </citation>
    <scope>NUCLEOTIDE SEQUENCE [LARGE SCALE GENOMIC DNA]</scope>
</reference>
<dbReference type="InterPro" id="IPR008271">
    <property type="entry name" value="Ser/Thr_kinase_AS"/>
</dbReference>
<dbReference type="SMART" id="SM00220">
    <property type="entry name" value="S_TKc"/>
    <property type="match status" value="1"/>
</dbReference>
<keyword evidence="4" id="KW-1185">Reference proteome</keyword>
<comment type="subcellular location">
    <subcellularLocation>
        <location evidence="1">Membrane</location>
        <topology evidence="1">Single-pass type I membrane protein</topology>
    </subcellularLocation>
</comment>
<proteinExistence type="predicted"/>
<dbReference type="PANTHER" id="PTHR48006:SF86">
    <property type="entry name" value="PROTEIN KINASE DOMAIN-CONTAINING PROTEIN"/>
    <property type="match status" value="1"/>
</dbReference>
<dbReference type="Proteomes" id="UP001632038">
    <property type="component" value="Unassembled WGS sequence"/>
</dbReference>
<dbReference type="AlphaFoldDB" id="A0ABD3EHH7"/>
<dbReference type="SUPFAM" id="SSF56112">
    <property type="entry name" value="Protein kinase-like (PK-like)"/>
    <property type="match status" value="1"/>
</dbReference>
<dbReference type="GO" id="GO:0016020">
    <property type="term" value="C:membrane"/>
    <property type="evidence" value="ECO:0007669"/>
    <property type="project" value="UniProtKB-SubCell"/>
</dbReference>
<dbReference type="Pfam" id="PF07714">
    <property type="entry name" value="PK_Tyr_Ser-Thr"/>
    <property type="match status" value="1"/>
</dbReference>
<accession>A0ABD3EHH7</accession>
<evidence type="ECO:0000259" key="2">
    <source>
        <dbReference type="PROSITE" id="PS50011"/>
    </source>
</evidence>
<dbReference type="InterPro" id="IPR001245">
    <property type="entry name" value="Ser-Thr/Tyr_kinase_cat_dom"/>
</dbReference>
<dbReference type="InterPro" id="IPR000719">
    <property type="entry name" value="Prot_kinase_dom"/>
</dbReference>
<dbReference type="PROSITE" id="PS50011">
    <property type="entry name" value="PROTEIN_KINASE_DOM"/>
    <property type="match status" value="1"/>
</dbReference>
<dbReference type="EMBL" id="JAVIJP010000005">
    <property type="protein sequence ID" value="KAL3653867.1"/>
    <property type="molecule type" value="Genomic_DNA"/>
</dbReference>
<name>A0ABD3EHH7_9LAMI</name>
<dbReference type="Gene3D" id="3.30.200.20">
    <property type="entry name" value="Phosphorylase Kinase, domain 1"/>
    <property type="match status" value="1"/>
</dbReference>
<dbReference type="InterPro" id="IPR051824">
    <property type="entry name" value="LRR_Rcpt-Like_S/T_Kinase"/>
</dbReference>
<evidence type="ECO:0000313" key="3">
    <source>
        <dbReference type="EMBL" id="KAL3653867.1"/>
    </source>
</evidence>
<dbReference type="PANTHER" id="PTHR48006">
    <property type="entry name" value="LEUCINE-RICH REPEAT-CONTAINING PROTEIN DDB_G0281931-RELATED"/>
    <property type="match status" value="1"/>
</dbReference>
<evidence type="ECO:0000256" key="1">
    <source>
        <dbReference type="ARBA" id="ARBA00004479"/>
    </source>
</evidence>
<gene>
    <name evidence="3" type="ORF">CASFOL_003548</name>
</gene>
<feature type="domain" description="Protein kinase" evidence="2">
    <location>
        <begin position="373"/>
        <end position="624"/>
    </location>
</feature>
<sequence>MKFLSWMHRKLTQNGTELNRNSKIGLNVKCQKPLTGSQANKADVFFQEELFESFDFLAIGTFGKELHSTPFENLTNPSETTENDDLMFINYELEKFLEAEEKENANDTSEKSSQASIITLSHKPTEGADSEGHMYTLTCPLQNYLFATPIEHTETYEDVKKEKGSHHDEKQPMKRNAAHFMKKVVKKFNSSSSVSKACSKNEAEVTISIKKKLSKAVKMFHRKVHPEEMTDKQFKLQKSDKKHTFNENDRHIRGYNENKITTKLSSNGTHGHASTINEGHWIKTDSDLNGAVSGNAIIVVGSALQVMRVADNALRFCQGKATSPLLHKRLVHPKFKILLKCNLRQGYNPELYLNNIRGAYNPNTRVLTLNEIRGAVQNLPKGEFVQKGFVSKGKLNGEVVAIKWLSSRISSPYEINVRLLSRLNHPNIIKLVGYCAEGAEKIIVYEFMPNWSLYDQLQGEKTLAWDKRMKIAHDVAKALKYLHYEAHPPVIYGDLKPSNILLDELFNAKLSDFGEAQSSLGVKNSPCPYWAPERSLSGRLSLKSDVYNFGVIMFEILFGKHKELKMLKDMSENELSTAVKSHLEEDIDSDTILKAIKVVSMCVSELNLRPNMRDVVRAMDHLTYDPRIAKGRLPEWPQEFTGRIR</sequence>
<evidence type="ECO:0000313" key="4">
    <source>
        <dbReference type="Proteomes" id="UP001632038"/>
    </source>
</evidence>
<dbReference type="Gene3D" id="1.10.510.10">
    <property type="entry name" value="Transferase(Phosphotransferase) domain 1"/>
    <property type="match status" value="1"/>
</dbReference>
<dbReference type="InterPro" id="IPR011009">
    <property type="entry name" value="Kinase-like_dom_sf"/>
</dbReference>
<dbReference type="PROSITE" id="PS00108">
    <property type="entry name" value="PROTEIN_KINASE_ST"/>
    <property type="match status" value="1"/>
</dbReference>
<comment type="caution">
    <text evidence="3">The sequence shown here is derived from an EMBL/GenBank/DDBJ whole genome shotgun (WGS) entry which is preliminary data.</text>
</comment>
<protein>
    <recommendedName>
        <fullName evidence="2">Protein kinase domain-containing protein</fullName>
    </recommendedName>
</protein>